<dbReference type="PANTHER" id="PTHR43050">
    <property type="entry name" value="SERINE / THREONINE RACEMASE FAMILY MEMBER"/>
    <property type="match status" value="1"/>
</dbReference>
<evidence type="ECO:0000256" key="8">
    <source>
        <dbReference type="ARBA" id="ARBA00023239"/>
    </source>
</evidence>
<dbReference type="Pfam" id="PF00291">
    <property type="entry name" value="PALP"/>
    <property type="match status" value="1"/>
</dbReference>
<evidence type="ECO:0000256" key="4">
    <source>
        <dbReference type="ARBA" id="ARBA00001946"/>
    </source>
</evidence>
<dbReference type="GO" id="GO:0030170">
    <property type="term" value="F:pyridoxal phosphate binding"/>
    <property type="evidence" value="ECO:0007669"/>
    <property type="project" value="InterPro"/>
</dbReference>
<evidence type="ECO:0000256" key="6">
    <source>
        <dbReference type="ARBA" id="ARBA00022842"/>
    </source>
</evidence>
<dbReference type="CDD" id="cd01562">
    <property type="entry name" value="Thr-dehyd"/>
    <property type="match status" value="1"/>
</dbReference>
<feature type="domain" description="Tryptophan synthase beta chain-like PALP" evidence="9">
    <location>
        <begin position="27"/>
        <end position="316"/>
    </location>
</feature>
<sequence>MNAHPPVASCLPTFRDVEAAARHVSRYCIETPLLESPYLNQQYGGRLLVKAENLQVTGSFKLRGAANRMRVLTDEERRRGIVARSSGNHGLAVAYCAGLMGISAVVVVPDTAPAAKIERIAAYGARVVAVPMKDLANVAADVTQRENRVLVPPADDFWVVAGAGTVALEMVTQAAAMRARIDVLLTCCSGGGLTAGCLLGLSETSPATQVYGVEAAGFEKMAHSLAAGQCVDLPAGGQSICDAISGLYMAKLPFDIIKPRLAGTFAVTDEQAKAAMRVAFSEFGLAIEPGAAVALAAVLTHKMPLDGRTIAVTLSGRNTDLNLAGAALQEPRTTARRA</sequence>
<evidence type="ECO:0000256" key="3">
    <source>
        <dbReference type="ARBA" id="ARBA00001936"/>
    </source>
</evidence>
<keyword evidence="7" id="KW-0663">Pyridoxal phosphate</keyword>
<dbReference type="PROSITE" id="PS00165">
    <property type="entry name" value="DEHYDRATASE_SER_THR"/>
    <property type="match status" value="1"/>
</dbReference>
<evidence type="ECO:0000256" key="5">
    <source>
        <dbReference type="ARBA" id="ARBA00010869"/>
    </source>
</evidence>
<keyword evidence="8 10" id="KW-0456">Lyase</keyword>
<comment type="similarity">
    <text evidence="5">Belongs to the serine/threonine dehydratase family.</text>
</comment>
<dbReference type="GO" id="GO:0000287">
    <property type="term" value="F:magnesium ion binding"/>
    <property type="evidence" value="ECO:0007669"/>
    <property type="project" value="TreeGrafter"/>
</dbReference>
<comment type="cofactor">
    <cofactor evidence="1">
        <name>Ca(2+)</name>
        <dbReference type="ChEBI" id="CHEBI:29108"/>
    </cofactor>
</comment>
<dbReference type="GO" id="GO:0018114">
    <property type="term" value="F:threonine racemase activity"/>
    <property type="evidence" value="ECO:0007669"/>
    <property type="project" value="TreeGrafter"/>
</dbReference>
<protein>
    <submittedName>
        <fullName evidence="10">L-threonine dehydratase catabolic TdcB</fullName>
        <ecNumber evidence="10">4.3.1.19</ecNumber>
    </submittedName>
</protein>
<proteinExistence type="inferred from homology"/>
<dbReference type="InterPro" id="IPR000634">
    <property type="entry name" value="Ser/Thr_deHydtase_PyrdxlP-BS"/>
</dbReference>
<dbReference type="GO" id="GO:0030378">
    <property type="term" value="F:serine racemase activity"/>
    <property type="evidence" value="ECO:0007669"/>
    <property type="project" value="TreeGrafter"/>
</dbReference>
<evidence type="ECO:0000259" key="9">
    <source>
        <dbReference type="Pfam" id="PF00291"/>
    </source>
</evidence>
<dbReference type="GO" id="GO:0070179">
    <property type="term" value="P:D-serine biosynthetic process"/>
    <property type="evidence" value="ECO:0007669"/>
    <property type="project" value="TreeGrafter"/>
</dbReference>
<dbReference type="GO" id="GO:0003941">
    <property type="term" value="F:L-serine ammonia-lyase activity"/>
    <property type="evidence" value="ECO:0007669"/>
    <property type="project" value="TreeGrafter"/>
</dbReference>
<dbReference type="PANTHER" id="PTHR43050:SF1">
    <property type="entry name" value="SERINE RACEMASE"/>
    <property type="match status" value="1"/>
</dbReference>
<reference evidence="10 11" key="1">
    <citation type="submission" date="2020-04" db="EMBL/GenBank/DDBJ databases">
        <authorList>
            <person name="De Canck E."/>
        </authorList>
    </citation>
    <scope>NUCLEOTIDE SEQUENCE [LARGE SCALE GENOMIC DNA]</scope>
    <source>
        <strain evidence="10 11">LMG 3431</strain>
    </source>
</reference>
<comment type="cofactor">
    <cofactor evidence="2">
        <name>pyridoxal 5'-phosphate</name>
        <dbReference type="ChEBI" id="CHEBI:597326"/>
    </cofactor>
</comment>
<gene>
    <name evidence="10" type="primary">tdcB_1</name>
    <name evidence="10" type="ORF">LMG3431_00585</name>
</gene>
<dbReference type="GO" id="GO:0005524">
    <property type="term" value="F:ATP binding"/>
    <property type="evidence" value="ECO:0007669"/>
    <property type="project" value="TreeGrafter"/>
</dbReference>
<dbReference type="AlphaFoldDB" id="A0A6S6ZJU6"/>
<dbReference type="Gene3D" id="3.40.50.1100">
    <property type="match status" value="2"/>
</dbReference>
<evidence type="ECO:0000313" key="11">
    <source>
        <dbReference type="Proteomes" id="UP000494108"/>
    </source>
</evidence>
<comment type="cofactor">
    <cofactor evidence="4">
        <name>Mg(2+)</name>
        <dbReference type="ChEBI" id="CHEBI:18420"/>
    </cofactor>
</comment>
<evidence type="ECO:0000313" key="10">
    <source>
        <dbReference type="EMBL" id="CAB3627676.1"/>
    </source>
</evidence>
<evidence type="ECO:0000256" key="7">
    <source>
        <dbReference type="ARBA" id="ARBA00022898"/>
    </source>
</evidence>
<dbReference type="EMBL" id="CADIJX010000001">
    <property type="protein sequence ID" value="CAB3627676.1"/>
    <property type="molecule type" value="Genomic_DNA"/>
</dbReference>
<dbReference type="Proteomes" id="UP000494108">
    <property type="component" value="Unassembled WGS sequence"/>
</dbReference>
<evidence type="ECO:0000256" key="2">
    <source>
        <dbReference type="ARBA" id="ARBA00001933"/>
    </source>
</evidence>
<dbReference type="InterPro" id="IPR001926">
    <property type="entry name" value="TrpB-like_PALP"/>
</dbReference>
<dbReference type="FunFam" id="3.40.50.1100:FF:000005">
    <property type="entry name" value="Threonine dehydratase catabolic"/>
    <property type="match status" value="1"/>
</dbReference>
<comment type="cofactor">
    <cofactor evidence="3">
        <name>Mn(2+)</name>
        <dbReference type="ChEBI" id="CHEBI:29035"/>
    </cofactor>
</comment>
<dbReference type="GO" id="GO:0004794">
    <property type="term" value="F:threonine deaminase activity"/>
    <property type="evidence" value="ECO:0007669"/>
    <property type="project" value="UniProtKB-EC"/>
</dbReference>
<organism evidence="10 11">
    <name type="scientific">Achromobacter pestifer</name>
    <dbReference type="NCBI Taxonomy" id="1353889"/>
    <lineage>
        <taxon>Bacteria</taxon>
        <taxon>Pseudomonadati</taxon>
        <taxon>Pseudomonadota</taxon>
        <taxon>Betaproteobacteria</taxon>
        <taxon>Burkholderiales</taxon>
        <taxon>Alcaligenaceae</taxon>
        <taxon>Achromobacter</taxon>
    </lineage>
</organism>
<dbReference type="RefSeq" id="WP_175172916.1">
    <property type="nucleotide sequence ID" value="NZ_CADIJX010000001.1"/>
</dbReference>
<dbReference type="SUPFAM" id="SSF53686">
    <property type="entry name" value="Tryptophan synthase beta subunit-like PLP-dependent enzymes"/>
    <property type="match status" value="1"/>
</dbReference>
<keyword evidence="6" id="KW-0460">Magnesium</keyword>
<accession>A0A6S6ZJU6</accession>
<dbReference type="EC" id="4.3.1.19" evidence="10"/>
<dbReference type="InterPro" id="IPR036052">
    <property type="entry name" value="TrpB-like_PALP_sf"/>
</dbReference>
<name>A0A6S6ZJU6_9BURK</name>
<keyword evidence="11" id="KW-1185">Reference proteome</keyword>
<evidence type="ECO:0000256" key="1">
    <source>
        <dbReference type="ARBA" id="ARBA00001913"/>
    </source>
</evidence>